<dbReference type="InterPro" id="IPR032710">
    <property type="entry name" value="NTF2-like_dom_sf"/>
</dbReference>
<evidence type="ECO:0000256" key="1">
    <source>
        <dbReference type="SAM" id="MobiDB-lite"/>
    </source>
</evidence>
<dbReference type="Pfam" id="PF12893">
    <property type="entry name" value="Lumazine_bd_2"/>
    <property type="match status" value="1"/>
</dbReference>
<dbReference type="EMBL" id="RJSF01000049">
    <property type="protein sequence ID" value="RNM11150.1"/>
    <property type="molecule type" value="Genomic_DNA"/>
</dbReference>
<name>A0A3N0GGI9_9ACTN</name>
<dbReference type="InterPro" id="IPR039437">
    <property type="entry name" value="FrzH/put_lumazine-bd"/>
</dbReference>
<dbReference type="SUPFAM" id="SSF54427">
    <property type="entry name" value="NTF2-like"/>
    <property type="match status" value="1"/>
</dbReference>
<dbReference type="Gene3D" id="3.10.450.50">
    <property type="match status" value="1"/>
</dbReference>
<dbReference type="Proteomes" id="UP000279994">
    <property type="component" value="Unassembled WGS sequence"/>
</dbReference>
<sequence length="177" mass="19596">MSMSVETARPLLSRGWQLSENRSPSGAARNPLGERRRAVDAEPMTAISGEFADARLVVADNVHVAADVLAPLHDYALGHATGDPQHFRRAFRQTAHVEGIRDGAFVSWDLDRYCGLFEGPAADEHLRRRRIDSVDVVGTIATATMTLTHGADTFTDMFLLVRDDDGWRIANKVYHRA</sequence>
<dbReference type="AlphaFoldDB" id="A0A3N0GGI9"/>
<accession>A0A3N0GGI9</accession>
<dbReference type="OrthoDB" id="4556332at2"/>
<evidence type="ECO:0000313" key="2">
    <source>
        <dbReference type="EMBL" id="RNM11150.1"/>
    </source>
</evidence>
<gene>
    <name evidence="2" type="ORF">EFL26_23705</name>
</gene>
<proteinExistence type="predicted"/>
<protein>
    <submittedName>
        <fullName evidence="2">Nuclear transport factor 2 family protein</fullName>
    </submittedName>
</protein>
<reference evidence="2 3" key="1">
    <citation type="submission" date="2018-11" db="EMBL/GenBank/DDBJ databases">
        <authorList>
            <person name="Li F."/>
        </authorList>
    </citation>
    <scope>NUCLEOTIDE SEQUENCE [LARGE SCALE GENOMIC DNA]</scope>
    <source>
        <strain evidence="2 3">Gsoil 818</strain>
    </source>
</reference>
<feature type="region of interest" description="Disordered" evidence="1">
    <location>
        <begin position="15"/>
        <end position="37"/>
    </location>
</feature>
<organism evidence="2 3">
    <name type="scientific">Nocardioides pocheonensis</name>
    <dbReference type="NCBI Taxonomy" id="661485"/>
    <lineage>
        <taxon>Bacteria</taxon>
        <taxon>Bacillati</taxon>
        <taxon>Actinomycetota</taxon>
        <taxon>Actinomycetes</taxon>
        <taxon>Propionibacteriales</taxon>
        <taxon>Nocardioidaceae</taxon>
        <taxon>Nocardioides</taxon>
    </lineage>
</organism>
<keyword evidence="3" id="KW-1185">Reference proteome</keyword>
<comment type="caution">
    <text evidence="2">The sequence shown here is derived from an EMBL/GenBank/DDBJ whole genome shotgun (WGS) entry which is preliminary data.</text>
</comment>
<evidence type="ECO:0000313" key="3">
    <source>
        <dbReference type="Proteomes" id="UP000279994"/>
    </source>
</evidence>